<comment type="caution">
    <text evidence="2">The sequence shown here is derived from an EMBL/GenBank/DDBJ whole genome shotgun (WGS) entry which is preliminary data.</text>
</comment>
<evidence type="ECO:0000256" key="1">
    <source>
        <dbReference type="SAM" id="Phobius"/>
    </source>
</evidence>
<dbReference type="HOGENOM" id="CLU_102555_0_0_9"/>
<dbReference type="EMBL" id="ACIP02000001">
    <property type="protein sequence ID" value="EEP28898.1"/>
    <property type="molecule type" value="Genomic_DNA"/>
</dbReference>
<evidence type="ECO:0000313" key="2">
    <source>
        <dbReference type="EMBL" id="EEP28898.1"/>
    </source>
</evidence>
<keyword evidence="1" id="KW-0472">Membrane</keyword>
<dbReference type="Proteomes" id="UP000003494">
    <property type="component" value="Unassembled WGS sequence"/>
</dbReference>
<accession>C4G8F1</accession>
<protein>
    <submittedName>
        <fullName evidence="2">Uncharacterized protein</fullName>
    </submittedName>
</protein>
<dbReference type="STRING" id="626523.GCWU000342_00247"/>
<keyword evidence="3" id="KW-1185">Reference proteome</keyword>
<evidence type="ECO:0000313" key="3">
    <source>
        <dbReference type="Proteomes" id="UP000003494"/>
    </source>
</evidence>
<feature type="transmembrane region" description="Helical" evidence="1">
    <location>
        <begin position="95"/>
        <end position="114"/>
    </location>
</feature>
<sequence>MIFYDSIFANIIAQYHNTGPRSFGFCAGENYGIIIIWKRSDFMLQMIPEKEYRKGIRNVPSGIVTCYRGGDFHMSNLTKYKWFFRLLATREGRRILLIPTVILLALSLFTIYQMELNPKPERVEMQDGSGDIKLTKRSALIAFKLPQEVGEVRDIVGEDMKVTSYDVFCDKDNNIKSAMVNVKADEKEAKEIIDSYQKKYGLTQAASAWNGDAGGFDISIRYDRKDQRIDIDLKKK</sequence>
<reference evidence="2" key="1">
    <citation type="submission" date="2009-04" db="EMBL/GenBank/DDBJ databases">
        <authorList>
            <person name="Weinstock G."/>
            <person name="Sodergren E."/>
            <person name="Clifton S."/>
            <person name="Fulton L."/>
            <person name="Fulton B."/>
            <person name="Courtney L."/>
            <person name="Fronick C."/>
            <person name="Harrison M."/>
            <person name="Strong C."/>
            <person name="Farmer C."/>
            <person name="Delahaunty K."/>
            <person name="Markovic C."/>
            <person name="Hall O."/>
            <person name="Minx P."/>
            <person name="Tomlinson C."/>
            <person name="Mitreva M."/>
            <person name="Nelson J."/>
            <person name="Hou S."/>
            <person name="Wollam A."/>
            <person name="Pepin K.H."/>
            <person name="Johnson M."/>
            <person name="Bhonagiri V."/>
            <person name="Nash W.E."/>
            <person name="Warren W."/>
            <person name="Chinwalla A."/>
            <person name="Mardis E.R."/>
            <person name="Wilson R.K."/>
        </authorList>
    </citation>
    <scope>NUCLEOTIDE SEQUENCE [LARGE SCALE GENOMIC DNA]</scope>
    <source>
        <strain evidence="2">DSM 14600</strain>
    </source>
</reference>
<dbReference type="AlphaFoldDB" id="C4G8F1"/>
<dbReference type="eggNOG" id="ENOG5030PZ1">
    <property type="taxonomic scope" value="Bacteria"/>
</dbReference>
<keyword evidence="1" id="KW-0812">Transmembrane</keyword>
<gene>
    <name evidence="2" type="ORF">GCWU000342_00247</name>
</gene>
<name>C4G8F1_9FIRM</name>
<proteinExistence type="predicted"/>
<organism evidence="2 3">
    <name type="scientific">Shuttleworthella satelles DSM 14600</name>
    <dbReference type="NCBI Taxonomy" id="626523"/>
    <lineage>
        <taxon>Bacteria</taxon>
        <taxon>Bacillati</taxon>
        <taxon>Bacillota</taxon>
        <taxon>Clostridia</taxon>
        <taxon>Lachnospirales</taxon>
        <taxon>Lachnospiraceae</taxon>
        <taxon>Shuttleworthella</taxon>
    </lineage>
</organism>
<keyword evidence="1" id="KW-1133">Transmembrane helix</keyword>